<dbReference type="InterPro" id="IPR036425">
    <property type="entry name" value="MoaB/Mog-like_dom_sf"/>
</dbReference>
<evidence type="ECO:0000313" key="5">
    <source>
        <dbReference type="EMBL" id="RRR20315.1"/>
    </source>
</evidence>
<protein>
    <submittedName>
        <fullName evidence="5">Molybdenum cofactor biosynthesis protein MoaB</fullName>
    </submittedName>
</protein>
<keyword evidence="6" id="KW-1185">Reference proteome</keyword>
<keyword evidence="2" id="KW-0501">Molybdenum cofactor biosynthesis</keyword>
<comment type="pathway">
    <text evidence="1">Cofactor biosynthesis; molybdopterin biosynthesis.</text>
</comment>
<dbReference type="InterPro" id="IPR051920">
    <property type="entry name" value="MPT_Adenylyltrnsfr/MoaC-Rel"/>
</dbReference>
<dbReference type="EMBL" id="QOCI01000001">
    <property type="protein sequence ID" value="RRR20315.1"/>
    <property type="molecule type" value="Genomic_DNA"/>
</dbReference>
<reference evidence="5 6" key="1">
    <citation type="submission" date="2018-07" db="EMBL/GenBank/DDBJ databases">
        <title>Brachybacteriurn paraconglorneratum KCTC 9916.</title>
        <authorList>
            <person name="Li Y."/>
        </authorList>
    </citation>
    <scope>NUCLEOTIDE SEQUENCE [LARGE SCALE GENOMIC DNA]</scope>
    <source>
        <strain evidence="5 6">KCTC 9916</strain>
    </source>
</reference>
<feature type="region of interest" description="Disordered" evidence="3">
    <location>
        <begin position="1"/>
        <end position="24"/>
    </location>
</feature>
<dbReference type="GO" id="GO:0006777">
    <property type="term" value="P:Mo-molybdopterin cofactor biosynthetic process"/>
    <property type="evidence" value="ECO:0007669"/>
    <property type="project" value="UniProtKB-KW"/>
</dbReference>
<dbReference type="Pfam" id="PF00994">
    <property type="entry name" value="MoCF_biosynth"/>
    <property type="match status" value="1"/>
</dbReference>
<name>A0A3R8QQM5_9MICO</name>
<gene>
    <name evidence="5" type="ORF">DS079_02650</name>
</gene>
<dbReference type="Gene3D" id="3.40.980.10">
    <property type="entry name" value="MoaB/Mog-like domain"/>
    <property type="match status" value="1"/>
</dbReference>
<dbReference type="SUPFAM" id="SSF53218">
    <property type="entry name" value="Molybdenum cofactor biosynthesis proteins"/>
    <property type="match status" value="1"/>
</dbReference>
<dbReference type="PANTHER" id="PTHR43764">
    <property type="entry name" value="MOLYBDENUM COFACTOR BIOSYNTHESIS"/>
    <property type="match status" value="1"/>
</dbReference>
<dbReference type="PANTHER" id="PTHR43764:SF1">
    <property type="entry name" value="MOLYBDOPTERIN MOLYBDOTRANSFERASE"/>
    <property type="match status" value="1"/>
</dbReference>
<dbReference type="RefSeq" id="WP_126984691.1">
    <property type="nucleotide sequence ID" value="NZ_ML133851.1"/>
</dbReference>
<dbReference type="NCBIfam" id="TIGR00177">
    <property type="entry name" value="molyb_syn"/>
    <property type="match status" value="1"/>
</dbReference>
<dbReference type="Pfam" id="PF02391">
    <property type="entry name" value="MoaE"/>
    <property type="match status" value="1"/>
</dbReference>
<proteinExistence type="predicted"/>
<feature type="compositionally biased region" description="Basic and acidic residues" evidence="3">
    <location>
        <begin position="174"/>
        <end position="183"/>
    </location>
</feature>
<dbReference type="GeneID" id="78122767"/>
<evidence type="ECO:0000259" key="4">
    <source>
        <dbReference type="SMART" id="SM00852"/>
    </source>
</evidence>
<dbReference type="InterPro" id="IPR003448">
    <property type="entry name" value="Mopterin_biosynth_MoaE"/>
</dbReference>
<feature type="region of interest" description="Disordered" evidence="3">
    <location>
        <begin position="174"/>
        <end position="241"/>
    </location>
</feature>
<comment type="caution">
    <text evidence="5">The sequence shown here is derived from an EMBL/GenBank/DDBJ whole genome shotgun (WGS) entry which is preliminary data.</text>
</comment>
<evidence type="ECO:0000256" key="3">
    <source>
        <dbReference type="SAM" id="MobiDB-lite"/>
    </source>
</evidence>
<feature type="compositionally biased region" description="Basic and acidic residues" evidence="3">
    <location>
        <begin position="8"/>
        <end position="19"/>
    </location>
</feature>
<feature type="domain" description="MoaB/Mog" evidence="4">
    <location>
        <begin position="30"/>
        <end position="172"/>
    </location>
</feature>
<dbReference type="CDD" id="cd00886">
    <property type="entry name" value="MogA_MoaB"/>
    <property type="match status" value="1"/>
</dbReference>
<dbReference type="InterPro" id="IPR036563">
    <property type="entry name" value="MoaE_sf"/>
</dbReference>
<evidence type="ECO:0000256" key="2">
    <source>
        <dbReference type="ARBA" id="ARBA00023150"/>
    </source>
</evidence>
<evidence type="ECO:0000313" key="6">
    <source>
        <dbReference type="Proteomes" id="UP000274327"/>
    </source>
</evidence>
<evidence type="ECO:0000256" key="1">
    <source>
        <dbReference type="ARBA" id="ARBA00005046"/>
    </source>
</evidence>
<dbReference type="Gene3D" id="3.90.1170.40">
    <property type="entry name" value="Molybdopterin biosynthesis MoaE subunit"/>
    <property type="match status" value="1"/>
</dbReference>
<dbReference type="AlphaFoldDB" id="A0A3R8QQM5"/>
<dbReference type="InterPro" id="IPR001453">
    <property type="entry name" value="MoaB/Mog_dom"/>
</dbReference>
<dbReference type="SMART" id="SM00852">
    <property type="entry name" value="MoCF_biosynth"/>
    <property type="match status" value="1"/>
</dbReference>
<dbReference type="Proteomes" id="UP000274327">
    <property type="component" value="Unassembled WGS sequence"/>
</dbReference>
<feature type="compositionally biased region" description="Polar residues" evidence="3">
    <location>
        <begin position="218"/>
        <end position="233"/>
    </location>
</feature>
<dbReference type="SUPFAM" id="SSF54690">
    <property type="entry name" value="Molybdopterin synthase subunit MoaE"/>
    <property type="match status" value="1"/>
</dbReference>
<dbReference type="CDD" id="cd00756">
    <property type="entry name" value="MoaE"/>
    <property type="match status" value="1"/>
</dbReference>
<organism evidence="5 6">
    <name type="scientific">Brachybacterium paraconglomeratum</name>
    <dbReference type="NCBI Taxonomy" id="173362"/>
    <lineage>
        <taxon>Bacteria</taxon>
        <taxon>Bacillati</taxon>
        <taxon>Actinomycetota</taxon>
        <taxon>Actinomycetes</taxon>
        <taxon>Micrococcales</taxon>
        <taxon>Dermabacteraceae</taxon>
        <taxon>Brachybacterium</taxon>
    </lineage>
</organism>
<accession>A0A3R8QQM5</accession>
<sequence length="401" mass="41610">MRQMPAQRTDEDCAVREDPDAPPLLHGSARIIIASTRAADGTYEDRTGPRLERWLCGRGLAPVEKQVVADGPEVGRALAEAIADGVDVVITSGGTGISPNDVTPEQTAPLIEREMPGILEAVRRRGESAKATALLSRGIAGMAGRSFVVNLPGSRGGVKDGIAVIDPLLDHLLEQRDGGDHGPEGGARADGSDDSARAATTTAAMSETDPIAEATDPATPSDQADPTRGTTTFPADGTDERGDAQAQGLRIAGDPAMGEAPQRVRHAAVGTEEITVAAMAAAVADPRCGAVVTFDGVVRDHDGGRGVDRLEYTSHPSAPAVIAQVAAEIAERYPDALVAVAHRVGPLAIGDSALVCAIAAPHRKQAFIACDELVDTVKQRVPIWKHQVFDDGASEWVGALG</sequence>